<gene>
    <name evidence="1" type="ORF">LX12_001850</name>
</gene>
<dbReference type="PANTHER" id="PTHR30348:SF4">
    <property type="entry name" value="DUF72 DOMAIN-CONTAINING PROTEIN"/>
    <property type="match status" value="1"/>
</dbReference>
<comment type="caution">
    <text evidence="1">The sequence shown here is derived from an EMBL/GenBank/DDBJ whole genome shotgun (WGS) entry which is preliminary data.</text>
</comment>
<dbReference type="EMBL" id="JAMTCG010000003">
    <property type="protein sequence ID" value="MCP2160663.1"/>
    <property type="molecule type" value="Genomic_DNA"/>
</dbReference>
<evidence type="ECO:0000313" key="1">
    <source>
        <dbReference type="EMBL" id="MCP2160663.1"/>
    </source>
</evidence>
<dbReference type="SUPFAM" id="SSF117396">
    <property type="entry name" value="TM1631-like"/>
    <property type="match status" value="1"/>
</dbReference>
<dbReference type="Gene3D" id="3.20.20.410">
    <property type="entry name" value="Protein of unknown function UPF0759"/>
    <property type="match status" value="1"/>
</dbReference>
<organism evidence="1 2">
    <name type="scientific">Williamsia serinedens</name>
    <dbReference type="NCBI Taxonomy" id="391736"/>
    <lineage>
        <taxon>Bacteria</taxon>
        <taxon>Bacillati</taxon>
        <taxon>Actinomycetota</taxon>
        <taxon>Actinomycetes</taxon>
        <taxon>Mycobacteriales</taxon>
        <taxon>Nocardiaceae</taxon>
        <taxon>Williamsia</taxon>
    </lineage>
</organism>
<sequence length="262" mass="29983">MGTSGWFYPPWRGTFYPKGLVHRRELEYLSSTLNSVEINGTFYSLQKPDSFRRWASETPDDFVFAVKGPRFVTHMKKLRDVDTPVANFLASGVLALGPKLGPILWQLPPAMRFDPDRLGPFLDSLPRTTAAAADLARRHDQRLDGRDWLEIDEDRPLRHAVEVRHPSFETPELVGLLRDQNVALVLADAARRYPVMDEQTADFTYCRLHGDEKLYVSGYSDKSLDNWATTLRRHTGDIHVYFDNDVKVHAPFDARGLLDRLS</sequence>
<keyword evidence="2" id="KW-1185">Reference proteome</keyword>
<dbReference type="PANTHER" id="PTHR30348">
    <property type="entry name" value="UNCHARACTERIZED PROTEIN YECE"/>
    <property type="match status" value="1"/>
</dbReference>
<proteinExistence type="predicted"/>
<evidence type="ECO:0000313" key="2">
    <source>
        <dbReference type="Proteomes" id="UP001205740"/>
    </source>
</evidence>
<reference evidence="1 2" key="1">
    <citation type="submission" date="2022-06" db="EMBL/GenBank/DDBJ databases">
        <title>Genomic Encyclopedia of Archaeal and Bacterial Type Strains, Phase II (KMG-II): from individual species to whole genera.</title>
        <authorList>
            <person name="Goeker M."/>
        </authorList>
    </citation>
    <scope>NUCLEOTIDE SEQUENCE [LARGE SCALE GENOMIC DNA]</scope>
    <source>
        <strain evidence="1 2">DSM 45037</strain>
    </source>
</reference>
<dbReference type="Pfam" id="PF01904">
    <property type="entry name" value="DUF72"/>
    <property type="match status" value="1"/>
</dbReference>
<dbReference type="InterPro" id="IPR002763">
    <property type="entry name" value="DUF72"/>
</dbReference>
<protein>
    <submittedName>
        <fullName evidence="1">Uncharacterized conserved protein YecE, DUF72 family</fullName>
    </submittedName>
</protein>
<name>A0ABT1H087_9NOCA</name>
<dbReference type="InterPro" id="IPR036520">
    <property type="entry name" value="UPF0759_sf"/>
</dbReference>
<dbReference type="Proteomes" id="UP001205740">
    <property type="component" value="Unassembled WGS sequence"/>
</dbReference>
<accession>A0ABT1H087</accession>